<name>D3T3U8_THEIA</name>
<dbReference type="eggNOG" id="ENOG50337W7">
    <property type="taxonomic scope" value="Bacteria"/>
</dbReference>
<organism evidence="1 2">
    <name type="scientific">Thermoanaerobacter italicus (strain DSM 9252 / Ab9)</name>
    <dbReference type="NCBI Taxonomy" id="580331"/>
    <lineage>
        <taxon>Bacteria</taxon>
        <taxon>Bacillati</taxon>
        <taxon>Bacillota</taxon>
        <taxon>Clostridia</taxon>
        <taxon>Thermoanaerobacterales</taxon>
        <taxon>Thermoanaerobacteraceae</taxon>
        <taxon>Thermoanaerobacter</taxon>
    </lineage>
</organism>
<proteinExistence type="predicted"/>
<dbReference type="Proteomes" id="UP000001552">
    <property type="component" value="Chromosome"/>
</dbReference>
<dbReference type="HOGENOM" id="CLU_198029_2_0_9"/>
<keyword evidence="2" id="KW-1185">Reference proteome</keyword>
<protein>
    <submittedName>
        <fullName evidence="1">Uncharacterized protein</fullName>
    </submittedName>
</protein>
<accession>D3T3U8</accession>
<reference evidence="1" key="1">
    <citation type="submission" date="2010-02" db="EMBL/GenBank/DDBJ databases">
        <title>Complete sequence of Thermoanaerobacter italicus Ab9.</title>
        <authorList>
            <consortium name="US DOE Joint Genome Institute"/>
            <person name="Lucas S."/>
            <person name="Copeland A."/>
            <person name="Lapidus A."/>
            <person name="Cheng J.-F."/>
            <person name="Bruce D."/>
            <person name="Goodwin L."/>
            <person name="Pitluck S."/>
            <person name="Chertkov O."/>
            <person name="Detter J.C."/>
            <person name="Han C."/>
            <person name="Tapia R."/>
            <person name="Land M."/>
            <person name="Hauser L."/>
            <person name="Kyrpides N."/>
            <person name="Mikhailova N."/>
            <person name="Hemme C.L."/>
            <person name="Woyke T."/>
        </authorList>
    </citation>
    <scope>NUCLEOTIDE SEQUENCE [LARGE SCALE GENOMIC DNA]</scope>
    <source>
        <strain evidence="1">Ab9</strain>
    </source>
</reference>
<evidence type="ECO:0000313" key="1">
    <source>
        <dbReference type="EMBL" id="ADD02900.1"/>
    </source>
</evidence>
<dbReference type="AlphaFoldDB" id="D3T3U8"/>
<gene>
    <name evidence="1" type="ordered locus">Thit_1649</name>
</gene>
<dbReference type="EMBL" id="CP001936">
    <property type="protein sequence ID" value="ADD02900.1"/>
    <property type="molecule type" value="Genomic_DNA"/>
</dbReference>
<sequence>MADEEVIAVECPNCKSTNVGKIGNNLYFCRDCNCEIKIKKCTAVVSMYDSEGCISKRFKVCYNA</sequence>
<evidence type="ECO:0000313" key="2">
    <source>
        <dbReference type="Proteomes" id="UP000001552"/>
    </source>
</evidence>
<dbReference type="KEGG" id="tit:Thit_1649"/>